<dbReference type="AlphaFoldDB" id="A0A1X7RWN6"/>
<evidence type="ECO:0000313" key="3">
    <source>
        <dbReference type="EMBL" id="SMQ51856.1"/>
    </source>
</evidence>
<dbReference type="EMBL" id="LT853697">
    <property type="protein sequence ID" value="SMQ51856.1"/>
    <property type="molecule type" value="Genomic_DNA"/>
</dbReference>
<gene>
    <name evidence="3" type="ORF">ZT3D7_G7009</name>
</gene>
<evidence type="ECO:0008006" key="5">
    <source>
        <dbReference type="Google" id="ProtNLM"/>
    </source>
</evidence>
<reference evidence="3 4" key="1">
    <citation type="submission" date="2016-06" db="EMBL/GenBank/DDBJ databases">
        <authorList>
            <person name="Kjaerup R.B."/>
            <person name="Dalgaard T.S."/>
            <person name="Juul-Madsen H.R."/>
        </authorList>
    </citation>
    <scope>NUCLEOTIDE SEQUENCE [LARGE SCALE GENOMIC DNA]</scope>
</reference>
<sequence>MRGFEYIIGKTLNLQENGAGTTSIRDEVPHHEQRRLSHPTINFFSIINSSQQHKRRSPSEHPLLVSKPFTTTHTQSNDKHDYQPTTTMKFITLLTVVTGLVASAFAAQCTIGDDTTCDGPCSARGHNHGYCNAHAECECWDVGHPRVKARVYTVPEN</sequence>
<evidence type="ECO:0000256" key="2">
    <source>
        <dbReference type="SAM" id="MobiDB-lite"/>
    </source>
</evidence>
<keyword evidence="4" id="KW-1185">Reference proteome</keyword>
<proteinExistence type="inferred from homology"/>
<evidence type="ECO:0000256" key="1">
    <source>
        <dbReference type="ARBA" id="ARBA00007085"/>
    </source>
</evidence>
<protein>
    <recommendedName>
        <fullName evidence="5">Invertebrate defensins family profile domain-containing protein</fullName>
    </recommendedName>
</protein>
<feature type="region of interest" description="Disordered" evidence="2">
    <location>
        <begin position="50"/>
        <end position="81"/>
    </location>
</feature>
<dbReference type="Proteomes" id="UP000215127">
    <property type="component" value="Chromosome 6"/>
</dbReference>
<organism evidence="3 4">
    <name type="scientific">Zymoseptoria tritici (strain ST99CH_3D7)</name>
    <dbReference type="NCBI Taxonomy" id="1276538"/>
    <lineage>
        <taxon>Eukaryota</taxon>
        <taxon>Fungi</taxon>
        <taxon>Dikarya</taxon>
        <taxon>Ascomycota</taxon>
        <taxon>Pezizomycotina</taxon>
        <taxon>Dothideomycetes</taxon>
        <taxon>Dothideomycetidae</taxon>
        <taxon>Mycosphaerellales</taxon>
        <taxon>Mycosphaerellaceae</taxon>
        <taxon>Zymoseptoria</taxon>
    </lineage>
</organism>
<comment type="similarity">
    <text evidence="1">Belongs to the invertebrate defensin family.</text>
</comment>
<accession>A0A1X7RWN6</accession>
<evidence type="ECO:0000313" key="4">
    <source>
        <dbReference type="Proteomes" id="UP000215127"/>
    </source>
</evidence>
<dbReference type="SUPFAM" id="SSF57095">
    <property type="entry name" value="Scorpion toxin-like"/>
    <property type="match status" value="1"/>
</dbReference>
<name>A0A1X7RWN6_ZYMT9</name>
<dbReference type="InterPro" id="IPR036574">
    <property type="entry name" value="Scorpion_toxin-like_sf"/>
</dbReference>